<keyword evidence="4" id="KW-0547">Nucleotide-binding</keyword>
<evidence type="ECO:0000256" key="6">
    <source>
        <dbReference type="ARBA" id="ARBA00022989"/>
    </source>
</evidence>
<name>A0A250WTF0_9CHLO</name>
<gene>
    <name evidence="10" type="ORF">CEUSTIGMA_g1541.t1</name>
</gene>
<feature type="transmembrane region" description="Helical" evidence="8">
    <location>
        <begin position="608"/>
        <end position="633"/>
    </location>
</feature>
<dbReference type="PROSITE" id="PS00211">
    <property type="entry name" value="ABC_TRANSPORTER_1"/>
    <property type="match status" value="1"/>
</dbReference>
<dbReference type="Pfam" id="PF01061">
    <property type="entry name" value="ABC2_membrane"/>
    <property type="match status" value="1"/>
</dbReference>
<evidence type="ECO:0000259" key="9">
    <source>
        <dbReference type="PROSITE" id="PS50893"/>
    </source>
</evidence>
<evidence type="ECO:0000313" key="11">
    <source>
        <dbReference type="Proteomes" id="UP000232323"/>
    </source>
</evidence>
<keyword evidence="6 8" id="KW-1133">Transmembrane helix</keyword>
<reference evidence="10 11" key="1">
    <citation type="submission" date="2017-08" db="EMBL/GenBank/DDBJ databases">
        <title>Acidophilic green algal genome provides insights into adaptation to an acidic environment.</title>
        <authorList>
            <person name="Hirooka S."/>
            <person name="Hirose Y."/>
            <person name="Kanesaki Y."/>
            <person name="Higuchi S."/>
            <person name="Fujiwara T."/>
            <person name="Onuma R."/>
            <person name="Era A."/>
            <person name="Ohbayashi R."/>
            <person name="Uzuka A."/>
            <person name="Nozaki H."/>
            <person name="Yoshikawa H."/>
            <person name="Miyagishima S.Y."/>
        </authorList>
    </citation>
    <scope>NUCLEOTIDE SEQUENCE [LARGE SCALE GENOMIC DNA]</scope>
    <source>
        <strain evidence="10 11">NIES-2499</strain>
    </source>
</reference>
<proteinExistence type="predicted"/>
<dbReference type="OrthoDB" id="66620at2759"/>
<sequence length="638" mass="70949">MTMQMQHEVTQLTGQFSVEPLVDSILNVPQGLHVSFADLSYTVMVKGRGFGSMVPLKLLTKVSGHFQPGEMTALMGPSGCGKTTLLDVISGRKNAGKIEGEVLYGIDKARRSFLCRNTGYVEQFDTLVDNLTVQDMLAYTANMKLPHTKTKAEKMTAVERIIAKMNLEKCRSTVIGNPAKRGISGGQAKRVNIGVSIITDPLVLYLDEPTSGLDSFTSDEVISFVHKLSREGMTVCATIHSPTPYTFHLFERLLLLVSGRIVYFGANGDDAVSYFLNSGIMGVDAKAPERYQQAEWIVSFVTDAGNHGRSEELADAFQKSLEARDMMSSMTMMRTACSTAAVMPSGMLTVALLEADNPRAGKSTTVPAWYALGQMFWYRTRRNFMDPLFLSARIVDKFIAGGIIMSLFHGIGQSTNSGDRIQLSAAIFMWATQPALSAAGYIPTIMLERNLYQRELNDGLYYPITYMITKWLQELILAVPVTLLFCGTIYKALLMVGNFGIFWIAYLLTQFTAIGVAFTFAALCPTIDFANGAVPSFGGTLMFFVGFLVPLNNIPPWWIWYSYFDYLRYTYVAMMINENQSIQEPFTCTGQSFNSVLGFFGMENNEAVWWNLLAIFGWWWFWAGAAFACLAVINWSSR</sequence>
<feature type="transmembrane region" description="Helical" evidence="8">
    <location>
        <begin position="536"/>
        <end position="560"/>
    </location>
</feature>
<dbReference type="PANTHER" id="PTHR48041:SF91">
    <property type="entry name" value="ABC TRANSPORTER G FAMILY MEMBER 28"/>
    <property type="match status" value="1"/>
</dbReference>
<dbReference type="GO" id="GO:0140359">
    <property type="term" value="F:ABC-type transporter activity"/>
    <property type="evidence" value="ECO:0007669"/>
    <property type="project" value="InterPro"/>
</dbReference>
<evidence type="ECO:0000256" key="1">
    <source>
        <dbReference type="ARBA" id="ARBA00004141"/>
    </source>
</evidence>
<dbReference type="GO" id="GO:0016887">
    <property type="term" value="F:ATP hydrolysis activity"/>
    <property type="evidence" value="ECO:0007669"/>
    <property type="project" value="InterPro"/>
</dbReference>
<dbReference type="GO" id="GO:0005524">
    <property type="term" value="F:ATP binding"/>
    <property type="evidence" value="ECO:0007669"/>
    <property type="project" value="UniProtKB-KW"/>
</dbReference>
<dbReference type="STRING" id="1157962.A0A250WTF0"/>
<dbReference type="AlphaFoldDB" id="A0A250WTF0"/>
<evidence type="ECO:0000256" key="5">
    <source>
        <dbReference type="ARBA" id="ARBA00022840"/>
    </source>
</evidence>
<feature type="transmembrane region" description="Helical" evidence="8">
    <location>
        <begin position="475"/>
        <end position="494"/>
    </location>
</feature>
<evidence type="ECO:0000256" key="2">
    <source>
        <dbReference type="ARBA" id="ARBA00022448"/>
    </source>
</evidence>
<keyword evidence="7 8" id="KW-0472">Membrane</keyword>
<keyword evidence="5" id="KW-0067">ATP-binding</keyword>
<dbReference type="InterPro" id="IPR013525">
    <property type="entry name" value="ABC2_TM"/>
</dbReference>
<organism evidence="10 11">
    <name type="scientific">Chlamydomonas eustigma</name>
    <dbReference type="NCBI Taxonomy" id="1157962"/>
    <lineage>
        <taxon>Eukaryota</taxon>
        <taxon>Viridiplantae</taxon>
        <taxon>Chlorophyta</taxon>
        <taxon>core chlorophytes</taxon>
        <taxon>Chlorophyceae</taxon>
        <taxon>CS clade</taxon>
        <taxon>Chlamydomonadales</taxon>
        <taxon>Chlamydomonadaceae</taxon>
        <taxon>Chlamydomonas</taxon>
    </lineage>
</organism>
<dbReference type="Gene3D" id="3.40.50.300">
    <property type="entry name" value="P-loop containing nucleotide triphosphate hydrolases"/>
    <property type="match status" value="1"/>
</dbReference>
<evidence type="ECO:0000256" key="8">
    <source>
        <dbReference type="SAM" id="Phobius"/>
    </source>
</evidence>
<comment type="subcellular location">
    <subcellularLocation>
        <location evidence="1">Membrane</location>
        <topology evidence="1">Multi-pass membrane protein</topology>
    </subcellularLocation>
</comment>
<feature type="domain" description="ABC transporter" evidence="9">
    <location>
        <begin position="34"/>
        <end position="283"/>
    </location>
</feature>
<dbReference type="GO" id="GO:0016020">
    <property type="term" value="C:membrane"/>
    <property type="evidence" value="ECO:0007669"/>
    <property type="project" value="UniProtKB-SubCell"/>
</dbReference>
<dbReference type="InterPro" id="IPR003439">
    <property type="entry name" value="ABC_transporter-like_ATP-bd"/>
</dbReference>
<dbReference type="PROSITE" id="PS50893">
    <property type="entry name" value="ABC_TRANSPORTER_2"/>
    <property type="match status" value="1"/>
</dbReference>
<dbReference type="SUPFAM" id="SSF52540">
    <property type="entry name" value="P-loop containing nucleoside triphosphate hydrolases"/>
    <property type="match status" value="1"/>
</dbReference>
<dbReference type="Pfam" id="PF00005">
    <property type="entry name" value="ABC_tran"/>
    <property type="match status" value="1"/>
</dbReference>
<feature type="transmembrane region" description="Helical" evidence="8">
    <location>
        <begin position="423"/>
        <end position="447"/>
    </location>
</feature>
<accession>A0A250WTF0</accession>
<feature type="transmembrane region" description="Helical" evidence="8">
    <location>
        <begin position="388"/>
        <end position="411"/>
    </location>
</feature>
<protein>
    <recommendedName>
        <fullName evidence="9">ABC transporter domain-containing protein</fullName>
    </recommendedName>
</protein>
<dbReference type="EMBL" id="BEGY01000006">
    <property type="protein sequence ID" value="GAX74091.1"/>
    <property type="molecule type" value="Genomic_DNA"/>
</dbReference>
<evidence type="ECO:0000256" key="7">
    <source>
        <dbReference type="ARBA" id="ARBA00023136"/>
    </source>
</evidence>
<keyword evidence="3 8" id="KW-0812">Transmembrane</keyword>
<dbReference type="PANTHER" id="PTHR48041">
    <property type="entry name" value="ABC TRANSPORTER G FAMILY MEMBER 28"/>
    <property type="match status" value="1"/>
</dbReference>
<dbReference type="Proteomes" id="UP000232323">
    <property type="component" value="Unassembled WGS sequence"/>
</dbReference>
<comment type="caution">
    <text evidence="10">The sequence shown here is derived from an EMBL/GenBank/DDBJ whole genome shotgun (WGS) entry which is preliminary data.</text>
</comment>
<dbReference type="InterPro" id="IPR003593">
    <property type="entry name" value="AAA+_ATPase"/>
</dbReference>
<dbReference type="InterPro" id="IPR050352">
    <property type="entry name" value="ABCG_transporters"/>
</dbReference>
<evidence type="ECO:0000256" key="4">
    <source>
        <dbReference type="ARBA" id="ARBA00022741"/>
    </source>
</evidence>
<keyword evidence="2" id="KW-0813">Transport</keyword>
<evidence type="ECO:0000256" key="3">
    <source>
        <dbReference type="ARBA" id="ARBA00022692"/>
    </source>
</evidence>
<keyword evidence="11" id="KW-1185">Reference proteome</keyword>
<evidence type="ECO:0000313" key="10">
    <source>
        <dbReference type="EMBL" id="GAX74091.1"/>
    </source>
</evidence>
<dbReference type="SMART" id="SM00382">
    <property type="entry name" value="AAA"/>
    <property type="match status" value="1"/>
</dbReference>
<feature type="transmembrane region" description="Helical" evidence="8">
    <location>
        <begin position="500"/>
        <end position="524"/>
    </location>
</feature>
<dbReference type="InterPro" id="IPR027417">
    <property type="entry name" value="P-loop_NTPase"/>
</dbReference>
<dbReference type="InterPro" id="IPR017871">
    <property type="entry name" value="ABC_transporter-like_CS"/>
</dbReference>